<dbReference type="AlphaFoldDB" id="A0A9P6E6Y5"/>
<name>A0A9P6E6Y5_9AGAR</name>
<evidence type="ECO:0000313" key="7">
    <source>
        <dbReference type="EMBL" id="KAF9523781.1"/>
    </source>
</evidence>
<dbReference type="GO" id="GO:0008270">
    <property type="term" value="F:zinc ion binding"/>
    <property type="evidence" value="ECO:0007669"/>
    <property type="project" value="UniProtKB-KW"/>
</dbReference>
<keyword evidence="1" id="KW-0479">Metal-binding</keyword>
<proteinExistence type="predicted"/>
<dbReference type="OrthoDB" id="6105938at2759"/>
<keyword evidence="3" id="KW-0862">Zinc</keyword>
<keyword evidence="2 4" id="KW-0863">Zinc-finger</keyword>
<sequence length="193" mass="21621">MEEGSEADDMAEEEEVFKLMDIDGSVDSTDKKGKGRAVEPTLRRRAKKRKLTPVDTLEHEDSKVVSLLKTENALLKEELGKEKQITTCLQPHLTCIICLDLLHSPFAVVPCGHIVCYHCLVKWFCAPQAPLLAQQIQTTAENADSDVEIDQILSSGHARAGVLYTARRPVLRVDVNLPSIPLKFLQSKRWSKF</sequence>
<evidence type="ECO:0000313" key="8">
    <source>
        <dbReference type="Proteomes" id="UP000807306"/>
    </source>
</evidence>
<dbReference type="InterPro" id="IPR017907">
    <property type="entry name" value="Znf_RING_CS"/>
</dbReference>
<feature type="region of interest" description="Disordered" evidence="5">
    <location>
        <begin position="21"/>
        <end position="53"/>
    </location>
</feature>
<dbReference type="EMBL" id="MU157910">
    <property type="protein sequence ID" value="KAF9523781.1"/>
    <property type="molecule type" value="Genomic_DNA"/>
</dbReference>
<dbReference type="PROSITE" id="PS00518">
    <property type="entry name" value="ZF_RING_1"/>
    <property type="match status" value="1"/>
</dbReference>
<dbReference type="Pfam" id="PF13445">
    <property type="entry name" value="zf-RING_UBOX"/>
    <property type="match status" value="1"/>
</dbReference>
<dbReference type="InterPro" id="IPR027370">
    <property type="entry name" value="Znf-RING_euk"/>
</dbReference>
<evidence type="ECO:0000256" key="2">
    <source>
        <dbReference type="ARBA" id="ARBA00022771"/>
    </source>
</evidence>
<keyword evidence="8" id="KW-1185">Reference proteome</keyword>
<evidence type="ECO:0000256" key="1">
    <source>
        <dbReference type="ARBA" id="ARBA00022723"/>
    </source>
</evidence>
<dbReference type="InterPro" id="IPR001841">
    <property type="entry name" value="Znf_RING"/>
</dbReference>
<dbReference type="Proteomes" id="UP000807306">
    <property type="component" value="Unassembled WGS sequence"/>
</dbReference>
<accession>A0A9P6E6Y5</accession>
<organism evidence="7 8">
    <name type="scientific">Crepidotus variabilis</name>
    <dbReference type="NCBI Taxonomy" id="179855"/>
    <lineage>
        <taxon>Eukaryota</taxon>
        <taxon>Fungi</taxon>
        <taxon>Dikarya</taxon>
        <taxon>Basidiomycota</taxon>
        <taxon>Agaricomycotina</taxon>
        <taxon>Agaricomycetes</taxon>
        <taxon>Agaricomycetidae</taxon>
        <taxon>Agaricales</taxon>
        <taxon>Agaricineae</taxon>
        <taxon>Crepidotaceae</taxon>
        <taxon>Crepidotus</taxon>
    </lineage>
</organism>
<dbReference type="PROSITE" id="PS50089">
    <property type="entry name" value="ZF_RING_2"/>
    <property type="match status" value="1"/>
</dbReference>
<evidence type="ECO:0000256" key="4">
    <source>
        <dbReference type="PROSITE-ProRule" id="PRU00175"/>
    </source>
</evidence>
<gene>
    <name evidence="7" type="ORF">CPB83DRAFT_898454</name>
</gene>
<dbReference type="SUPFAM" id="SSF57850">
    <property type="entry name" value="RING/U-box"/>
    <property type="match status" value="1"/>
</dbReference>
<comment type="caution">
    <text evidence="7">The sequence shown here is derived from an EMBL/GenBank/DDBJ whole genome shotgun (WGS) entry which is preliminary data.</text>
</comment>
<feature type="domain" description="RING-type" evidence="6">
    <location>
        <begin position="95"/>
        <end position="123"/>
    </location>
</feature>
<evidence type="ECO:0000259" key="6">
    <source>
        <dbReference type="PROSITE" id="PS50089"/>
    </source>
</evidence>
<dbReference type="Gene3D" id="3.30.40.10">
    <property type="entry name" value="Zinc/RING finger domain, C3HC4 (zinc finger)"/>
    <property type="match status" value="1"/>
</dbReference>
<reference evidence="7" key="1">
    <citation type="submission" date="2020-11" db="EMBL/GenBank/DDBJ databases">
        <authorList>
            <consortium name="DOE Joint Genome Institute"/>
            <person name="Ahrendt S."/>
            <person name="Riley R."/>
            <person name="Andreopoulos W."/>
            <person name="Labutti K."/>
            <person name="Pangilinan J."/>
            <person name="Ruiz-Duenas F.J."/>
            <person name="Barrasa J.M."/>
            <person name="Sanchez-Garcia M."/>
            <person name="Camarero S."/>
            <person name="Miyauchi S."/>
            <person name="Serrano A."/>
            <person name="Linde D."/>
            <person name="Babiker R."/>
            <person name="Drula E."/>
            <person name="Ayuso-Fernandez I."/>
            <person name="Pacheco R."/>
            <person name="Padilla G."/>
            <person name="Ferreira P."/>
            <person name="Barriuso J."/>
            <person name="Kellner H."/>
            <person name="Castanera R."/>
            <person name="Alfaro M."/>
            <person name="Ramirez L."/>
            <person name="Pisabarro A.G."/>
            <person name="Kuo A."/>
            <person name="Tritt A."/>
            <person name="Lipzen A."/>
            <person name="He G."/>
            <person name="Yan M."/>
            <person name="Ng V."/>
            <person name="Cullen D."/>
            <person name="Martin F."/>
            <person name="Rosso M.-N."/>
            <person name="Henrissat B."/>
            <person name="Hibbett D."/>
            <person name="Martinez A.T."/>
            <person name="Grigoriev I.V."/>
        </authorList>
    </citation>
    <scope>NUCLEOTIDE SEQUENCE</scope>
    <source>
        <strain evidence="7">CBS 506.95</strain>
    </source>
</reference>
<evidence type="ECO:0000256" key="5">
    <source>
        <dbReference type="SAM" id="MobiDB-lite"/>
    </source>
</evidence>
<evidence type="ECO:0000256" key="3">
    <source>
        <dbReference type="ARBA" id="ARBA00022833"/>
    </source>
</evidence>
<protein>
    <recommendedName>
        <fullName evidence="6">RING-type domain-containing protein</fullName>
    </recommendedName>
</protein>
<dbReference type="InterPro" id="IPR013083">
    <property type="entry name" value="Znf_RING/FYVE/PHD"/>
</dbReference>